<evidence type="ECO:0000256" key="1">
    <source>
        <dbReference type="SAM" id="SignalP"/>
    </source>
</evidence>
<accession>A0A6J8C1E0</accession>
<feature type="chain" id="PRO_5027067055" description="G8 domain-containing protein" evidence="1">
    <location>
        <begin position="19"/>
        <end position="212"/>
    </location>
</feature>
<dbReference type="PROSITE" id="PS51484">
    <property type="entry name" value="G8"/>
    <property type="match status" value="1"/>
</dbReference>
<protein>
    <recommendedName>
        <fullName evidence="2">G8 domain-containing protein</fullName>
    </recommendedName>
</protein>
<sequence>MELFKFLFCIVLIAFCSAHCPESDTNLLKWSDHAGTWSGSPPAENDNLTITQPILLDEQPPTLYSIVITATGKLVWDPNTVVHLKVHWVQVDGELHIGAEDCPFLSNTHITFLETSFKTSFFLTTKAEAESGTINLSHMETKAVKGQRGEVFLTSGICKLLSPNCIVLDQLKFTSNTSSFTKISFLFRHFNGSSAVPTKLDFRHIRKKRKQK</sequence>
<dbReference type="SMART" id="SM01225">
    <property type="entry name" value="G8"/>
    <property type="match status" value="1"/>
</dbReference>
<evidence type="ECO:0000259" key="2">
    <source>
        <dbReference type="PROSITE" id="PS51484"/>
    </source>
</evidence>
<keyword evidence="4" id="KW-1185">Reference proteome</keyword>
<dbReference type="InterPro" id="IPR019316">
    <property type="entry name" value="G8_domain"/>
</dbReference>
<evidence type="ECO:0000313" key="3">
    <source>
        <dbReference type="EMBL" id="CAC5389406.1"/>
    </source>
</evidence>
<gene>
    <name evidence="3" type="ORF">MCOR_24569</name>
</gene>
<dbReference type="Pfam" id="PF10162">
    <property type="entry name" value="G8"/>
    <property type="match status" value="1"/>
</dbReference>
<reference evidence="3 4" key="1">
    <citation type="submission" date="2020-06" db="EMBL/GenBank/DDBJ databases">
        <authorList>
            <person name="Li R."/>
            <person name="Bekaert M."/>
        </authorList>
    </citation>
    <scope>NUCLEOTIDE SEQUENCE [LARGE SCALE GENOMIC DNA]</scope>
    <source>
        <strain evidence="4">wild</strain>
    </source>
</reference>
<dbReference type="EMBL" id="CACVKT020004335">
    <property type="protein sequence ID" value="CAC5389406.1"/>
    <property type="molecule type" value="Genomic_DNA"/>
</dbReference>
<dbReference type="InterPro" id="IPR052252">
    <property type="entry name" value="CEMIP/CEMIP2"/>
</dbReference>
<dbReference type="AlphaFoldDB" id="A0A6J8C1E0"/>
<dbReference type="PANTHER" id="PTHR15535:SF29">
    <property type="entry name" value="PROTEIN DDB_G0287365"/>
    <property type="match status" value="1"/>
</dbReference>
<organism evidence="3 4">
    <name type="scientific">Mytilus coruscus</name>
    <name type="common">Sea mussel</name>
    <dbReference type="NCBI Taxonomy" id="42192"/>
    <lineage>
        <taxon>Eukaryota</taxon>
        <taxon>Metazoa</taxon>
        <taxon>Spiralia</taxon>
        <taxon>Lophotrochozoa</taxon>
        <taxon>Mollusca</taxon>
        <taxon>Bivalvia</taxon>
        <taxon>Autobranchia</taxon>
        <taxon>Pteriomorphia</taxon>
        <taxon>Mytilida</taxon>
        <taxon>Mytiloidea</taxon>
        <taxon>Mytilidae</taxon>
        <taxon>Mytilinae</taxon>
        <taxon>Mytilus</taxon>
    </lineage>
</organism>
<dbReference type="Proteomes" id="UP000507470">
    <property type="component" value="Unassembled WGS sequence"/>
</dbReference>
<dbReference type="OrthoDB" id="120976at2759"/>
<proteinExistence type="predicted"/>
<feature type="signal peptide" evidence="1">
    <location>
        <begin position="1"/>
        <end position="18"/>
    </location>
</feature>
<name>A0A6J8C1E0_MYTCO</name>
<keyword evidence="1" id="KW-0732">Signal</keyword>
<dbReference type="PANTHER" id="PTHR15535">
    <property type="entry name" value="TRANSMEMBRANE PROTEIN 2-RELATED"/>
    <property type="match status" value="1"/>
</dbReference>
<feature type="domain" description="G8" evidence="2">
    <location>
        <begin position="35"/>
        <end position="155"/>
    </location>
</feature>
<evidence type="ECO:0000313" key="4">
    <source>
        <dbReference type="Proteomes" id="UP000507470"/>
    </source>
</evidence>